<dbReference type="SUPFAM" id="SSF53756">
    <property type="entry name" value="UDP-Glycosyltransferase/glycogen phosphorylase"/>
    <property type="match status" value="1"/>
</dbReference>
<dbReference type="Proteomes" id="UP000034246">
    <property type="component" value="Unassembled WGS sequence"/>
</dbReference>
<dbReference type="InterPro" id="IPR050194">
    <property type="entry name" value="Glycosyltransferase_grp1"/>
</dbReference>
<dbReference type="PANTHER" id="PTHR45947:SF3">
    <property type="entry name" value="SULFOQUINOVOSYL TRANSFERASE SQD2"/>
    <property type="match status" value="1"/>
</dbReference>
<accession>A0A0G0QN04</accession>
<organism evidence="2 3">
    <name type="scientific">Candidatus Woesebacteria bacterium GW2011_GWA1_39_21</name>
    <dbReference type="NCBI Taxonomy" id="1618550"/>
    <lineage>
        <taxon>Bacteria</taxon>
        <taxon>Candidatus Woeseibacteriota</taxon>
    </lineage>
</organism>
<evidence type="ECO:0000259" key="1">
    <source>
        <dbReference type="Pfam" id="PF13439"/>
    </source>
</evidence>
<dbReference type="STRING" id="1618550.UT39_C0003G0024"/>
<evidence type="ECO:0000313" key="2">
    <source>
        <dbReference type="EMBL" id="KKR11755.1"/>
    </source>
</evidence>
<sequence length="402" mass="46820">MKILMLVPYLPTITMSGGQTRWYNIIKYLAKKHEITLFSLIKDESERELVPELLKYCKKVKVFKRPQKPWTIRNILLSVLGPFPLLVVRNWSFDEMRSLQRELVMEKYDLIHTETFYVMPHLGKTKVPVIQVEQTIWHEVYKHHVESEIPFFLRPLFLIDVAKIIFWEKFYWKKADRLFAVSEEDRDLMKNLLPDKKIGIIPNGVDSKYYTSSKIKRHDPPRVLYGVSNFEWLQNQEAVKLLLDEIWPQIRKIYKAPLKLWIVGRKMPEWIKNSARQNSDVFITENIKDARDAYASATIMITPIKGGGGTRIKILEAMAAGLPVVSTSIGIAGLKVENGKNVLIADTSEDIAENAVKLLNDENLLRKIGKNGQLHVEKYFDWKSIVMMHEPVYRDLISIKND</sequence>
<comment type="caution">
    <text evidence="2">The sequence shown here is derived from an EMBL/GenBank/DDBJ whole genome shotgun (WGS) entry which is preliminary data.</text>
</comment>
<dbReference type="GO" id="GO:0016758">
    <property type="term" value="F:hexosyltransferase activity"/>
    <property type="evidence" value="ECO:0007669"/>
    <property type="project" value="TreeGrafter"/>
</dbReference>
<dbReference type="EMBL" id="LBWP01000003">
    <property type="protein sequence ID" value="KKR11755.1"/>
    <property type="molecule type" value="Genomic_DNA"/>
</dbReference>
<name>A0A0G0QN04_9BACT</name>
<dbReference type="Pfam" id="PF13439">
    <property type="entry name" value="Glyco_transf_4"/>
    <property type="match status" value="1"/>
</dbReference>
<dbReference type="InterPro" id="IPR028098">
    <property type="entry name" value="Glyco_trans_4-like_N"/>
</dbReference>
<evidence type="ECO:0000313" key="3">
    <source>
        <dbReference type="Proteomes" id="UP000034246"/>
    </source>
</evidence>
<dbReference type="AlphaFoldDB" id="A0A0G0QN04"/>
<proteinExistence type="predicted"/>
<keyword evidence="2" id="KW-0808">Transferase</keyword>
<reference evidence="2 3" key="1">
    <citation type="journal article" date="2015" name="Nature">
        <title>rRNA introns, odd ribosomes, and small enigmatic genomes across a large radiation of phyla.</title>
        <authorList>
            <person name="Brown C.T."/>
            <person name="Hug L.A."/>
            <person name="Thomas B.C."/>
            <person name="Sharon I."/>
            <person name="Castelle C.J."/>
            <person name="Singh A."/>
            <person name="Wilkins M.J."/>
            <person name="Williams K.H."/>
            <person name="Banfield J.F."/>
        </authorList>
    </citation>
    <scope>NUCLEOTIDE SEQUENCE [LARGE SCALE GENOMIC DNA]</scope>
</reference>
<gene>
    <name evidence="2" type="ORF">UT39_C0003G0024</name>
</gene>
<dbReference type="Gene3D" id="3.40.50.2000">
    <property type="entry name" value="Glycogen Phosphorylase B"/>
    <property type="match status" value="2"/>
</dbReference>
<dbReference type="PANTHER" id="PTHR45947">
    <property type="entry name" value="SULFOQUINOVOSYL TRANSFERASE SQD2"/>
    <property type="match status" value="1"/>
</dbReference>
<dbReference type="Pfam" id="PF13692">
    <property type="entry name" value="Glyco_trans_1_4"/>
    <property type="match status" value="1"/>
</dbReference>
<protein>
    <submittedName>
        <fullName evidence="2">Glycosyltransferase PslH</fullName>
    </submittedName>
</protein>
<dbReference type="CDD" id="cd03801">
    <property type="entry name" value="GT4_PimA-like"/>
    <property type="match status" value="1"/>
</dbReference>
<feature type="domain" description="Glycosyltransferase subfamily 4-like N-terminal" evidence="1">
    <location>
        <begin position="16"/>
        <end position="207"/>
    </location>
</feature>